<evidence type="ECO:0000313" key="3">
    <source>
        <dbReference type="Proteomes" id="UP000515220"/>
    </source>
</evidence>
<organism evidence="2 3">
    <name type="scientific">Acetobacter aceti</name>
    <dbReference type="NCBI Taxonomy" id="435"/>
    <lineage>
        <taxon>Bacteria</taxon>
        <taxon>Pseudomonadati</taxon>
        <taxon>Pseudomonadota</taxon>
        <taxon>Alphaproteobacteria</taxon>
        <taxon>Acetobacterales</taxon>
        <taxon>Acetobacteraceae</taxon>
        <taxon>Acetobacter</taxon>
        <taxon>Acetobacter subgen. Acetobacter</taxon>
    </lineage>
</organism>
<proteinExistence type="predicted"/>
<dbReference type="PROSITE" id="PS51318">
    <property type="entry name" value="TAT"/>
    <property type="match status" value="1"/>
</dbReference>
<dbReference type="Proteomes" id="UP000515220">
    <property type="component" value="Chromosome"/>
</dbReference>
<evidence type="ECO:0008006" key="4">
    <source>
        <dbReference type="Google" id="ProtNLM"/>
    </source>
</evidence>
<keyword evidence="1" id="KW-0732">Signal</keyword>
<name>A0A6S6PDZ7_ACEAC</name>
<evidence type="ECO:0000256" key="1">
    <source>
        <dbReference type="SAM" id="SignalP"/>
    </source>
</evidence>
<evidence type="ECO:0000313" key="2">
    <source>
        <dbReference type="EMBL" id="BCI65489.1"/>
    </source>
</evidence>
<reference evidence="2 3" key="1">
    <citation type="submission" date="2020-07" db="EMBL/GenBank/DDBJ databases">
        <title>Complete Genome Sequence of an acetic acid bacterium, Acetobacter aceti JCM20276.</title>
        <authorList>
            <person name="Hirose Y."/>
            <person name="Mihara H."/>
        </authorList>
    </citation>
    <scope>NUCLEOTIDE SEQUENCE [LARGE SCALE GENOMIC DNA]</scope>
    <source>
        <strain evidence="2 3">JCM20276</strain>
    </source>
</reference>
<protein>
    <recommendedName>
        <fullName evidence="4">Twin-arginine translocation pathway signal</fullName>
    </recommendedName>
</protein>
<feature type="chain" id="PRO_5028425651" description="Twin-arginine translocation pathway signal" evidence="1">
    <location>
        <begin position="30"/>
        <end position="140"/>
    </location>
</feature>
<dbReference type="EMBL" id="AP023326">
    <property type="protein sequence ID" value="BCI65489.1"/>
    <property type="molecule type" value="Genomic_DNA"/>
</dbReference>
<gene>
    <name evidence="2" type="ORF">AAJCM20276_01130</name>
</gene>
<accession>A0A6S6PDZ7</accession>
<sequence length="140" mass="15019">MNAQVLSRRTVLARAATTLGAAVSMPALATPLEAGADAELLRRAAQALVAWDAFEACVEKWCDVIDIPDHVYAEQLRLSSIAGDLRSQALAIPAHTLDGFRAKARLVMTTLETRQDGSMAPDREGYPAWSLCQDLLAKGA</sequence>
<dbReference type="InterPro" id="IPR006311">
    <property type="entry name" value="TAT_signal"/>
</dbReference>
<dbReference type="AlphaFoldDB" id="A0A6S6PDZ7"/>
<feature type="signal peptide" evidence="1">
    <location>
        <begin position="1"/>
        <end position="29"/>
    </location>
</feature>
<dbReference type="RefSeq" id="WP_099348017.1">
    <property type="nucleotide sequence ID" value="NZ_AP023326.1"/>
</dbReference>